<evidence type="ECO:0000256" key="2">
    <source>
        <dbReference type="PIRNR" id="PIRNR006276"/>
    </source>
</evidence>
<name>A0A286U3S9_9BACT</name>
<comment type="similarity">
    <text evidence="1 2">Belongs to the universal stress protein A family.</text>
</comment>
<keyword evidence="5" id="KW-1185">Reference proteome</keyword>
<dbReference type="CDD" id="cd00293">
    <property type="entry name" value="USP-like"/>
    <property type="match status" value="1"/>
</dbReference>
<dbReference type="PRINTS" id="PR01438">
    <property type="entry name" value="UNVRSLSTRESS"/>
</dbReference>
<evidence type="ECO:0000313" key="5">
    <source>
        <dbReference type="Proteomes" id="UP000218542"/>
    </source>
</evidence>
<proteinExistence type="inferred from homology"/>
<dbReference type="PANTHER" id="PTHR46268:SF15">
    <property type="entry name" value="UNIVERSAL STRESS PROTEIN HP_0031"/>
    <property type="match status" value="1"/>
</dbReference>
<organism evidence="4 5">
    <name type="scientific">Candidatus Scalindua japonica</name>
    <dbReference type="NCBI Taxonomy" id="1284222"/>
    <lineage>
        <taxon>Bacteria</taxon>
        <taxon>Pseudomonadati</taxon>
        <taxon>Planctomycetota</taxon>
        <taxon>Candidatus Brocadiia</taxon>
        <taxon>Candidatus Brocadiales</taxon>
        <taxon>Candidatus Scalinduaceae</taxon>
        <taxon>Candidatus Scalindua</taxon>
    </lineage>
</organism>
<dbReference type="AlphaFoldDB" id="A0A286U3S9"/>
<dbReference type="Pfam" id="PF00582">
    <property type="entry name" value="Usp"/>
    <property type="match status" value="1"/>
</dbReference>
<dbReference type="EMBL" id="BAOS01000043">
    <property type="protein sequence ID" value="GAX62774.1"/>
    <property type="molecule type" value="Genomic_DNA"/>
</dbReference>
<evidence type="ECO:0000313" key="4">
    <source>
        <dbReference type="EMBL" id="GAX62774.1"/>
    </source>
</evidence>
<gene>
    <name evidence="4" type="ORF">SCALIN_C43_0028</name>
</gene>
<dbReference type="PANTHER" id="PTHR46268">
    <property type="entry name" value="STRESS RESPONSE PROTEIN NHAX"/>
    <property type="match status" value="1"/>
</dbReference>
<dbReference type="RefSeq" id="WP_096896168.1">
    <property type="nucleotide sequence ID" value="NZ_BAOS01000043.1"/>
</dbReference>
<dbReference type="GO" id="GO:0005737">
    <property type="term" value="C:cytoplasm"/>
    <property type="evidence" value="ECO:0007669"/>
    <property type="project" value="UniProtKB-SubCell"/>
</dbReference>
<accession>A0A286U3S9</accession>
<feature type="domain" description="UspA" evidence="3">
    <location>
        <begin position="2"/>
        <end position="141"/>
    </location>
</feature>
<protein>
    <recommendedName>
        <fullName evidence="2">Universal stress protein</fullName>
    </recommendedName>
</protein>
<evidence type="ECO:0000256" key="1">
    <source>
        <dbReference type="ARBA" id="ARBA00008791"/>
    </source>
</evidence>
<dbReference type="OrthoDB" id="9794782at2"/>
<comment type="caution">
    <text evidence="4">The sequence shown here is derived from an EMBL/GenBank/DDBJ whole genome shotgun (WGS) entry which is preliminary data.</text>
</comment>
<dbReference type="Proteomes" id="UP000218542">
    <property type="component" value="Unassembled WGS sequence"/>
</dbReference>
<dbReference type="InterPro" id="IPR006016">
    <property type="entry name" value="UspA"/>
</dbReference>
<evidence type="ECO:0000259" key="3">
    <source>
        <dbReference type="Pfam" id="PF00582"/>
    </source>
</evidence>
<dbReference type="Gene3D" id="3.40.50.620">
    <property type="entry name" value="HUPs"/>
    <property type="match status" value="1"/>
</dbReference>
<keyword evidence="2" id="KW-0963">Cytoplasm</keyword>
<dbReference type="InterPro" id="IPR014729">
    <property type="entry name" value="Rossmann-like_a/b/a_fold"/>
</dbReference>
<dbReference type="SUPFAM" id="SSF52402">
    <property type="entry name" value="Adenine nucleotide alpha hydrolases-like"/>
    <property type="match status" value="1"/>
</dbReference>
<sequence>MNILVAVDLSSASQKVLSKVKTMALAFSAKVWILHVAEPEPDFVGYKPGPQTVRDQIAQELHEEREKLQKEVDNFRASGIDTTSLCVQGATVEVILRESNKLKIDMIVVGSHGHGTVHNLIIGSVSEGVLHGSSCPVLVIPTHGRA</sequence>
<comment type="subcellular location">
    <subcellularLocation>
        <location evidence="2">Cytoplasm</location>
    </subcellularLocation>
</comment>
<reference evidence="5" key="1">
    <citation type="journal article" date="2017" name="Environ. Microbiol. Rep.">
        <title>Genetic Diversity of Marine Anaerobic Ammonium-Oxidizing Bacteria as Revealed by Genomic and Proteomic Analyses of 'Candidatus Scalindua japonica'.</title>
        <authorList>
            <person name="Oshiki M."/>
            <person name="Mizuto K."/>
            <person name="Kimura Z."/>
            <person name="Kindaichi T."/>
            <person name="Satoh H."/>
            <person name="Okabe S."/>
        </authorList>
    </citation>
    <scope>NUCLEOTIDE SEQUENCE [LARGE SCALE GENOMIC DNA]</scope>
    <source>
        <strain evidence="5">husup-a2</strain>
    </source>
</reference>
<dbReference type="InterPro" id="IPR006015">
    <property type="entry name" value="Universal_stress_UspA"/>
</dbReference>
<dbReference type="PIRSF" id="PIRSF006276">
    <property type="entry name" value="UspA"/>
    <property type="match status" value="1"/>
</dbReference>